<dbReference type="RefSeq" id="WP_203376334.1">
    <property type="nucleotide sequence ID" value="NZ_JAENHP010000003.1"/>
</dbReference>
<proteinExistence type="predicted"/>
<keyword evidence="3" id="KW-1185">Reference proteome</keyword>
<dbReference type="InterPro" id="IPR011659">
    <property type="entry name" value="WD40"/>
</dbReference>
<dbReference type="SUPFAM" id="SSF69304">
    <property type="entry name" value="Tricorn protease N-terminal domain"/>
    <property type="match status" value="1"/>
</dbReference>
<gene>
    <name evidence="2" type="ORF">JIG36_12830</name>
</gene>
<protein>
    <submittedName>
        <fullName evidence="2">PD40 domain-containing protein</fullName>
    </submittedName>
</protein>
<evidence type="ECO:0000313" key="2">
    <source>
        <dbReference type="EMBL" id="MBM2616442.1"/>
    </source>
</evidence>
<dbReference type="InterPro" id="IPR011042">
    <property type="entry name" value="6-blade_b-propeller_TolB-like"/>
</dbReference>
<dbReference type="Proteomes" id="UP000632138">
    <property type="component" value="Unassembled WGS sequence"/>
</dbReference>
<reference evidence="2 3" key="1">
    <citation type="submission" date="2021-01" db="EMBL/GenBank/DDBJ databases">
        <title>Actinoplanes sp. nov. LDG1-06 isolated from lichen.</title>
        <authorList>
            <person name="Saeng-In P."/>
            <person name="Phongsopitanun W."/>
            <person name="Kanchanasin P."/>
            <person name="Yuki M."/>
            <person name="Kudo T."/>
            <person name="Ohkuma M."/>
            <person name="Tanasupawat S."/>
        </authorList>
    </citation>
    <scope>NUCLEOTIDE SEQUENCE [LARGE SCALE GENOMIC DNA]</scope>
    <source>
        <strain evidence="2 3">LDG1-06</strain>
    </source>
</reference>
<dbReference type="Pfam" id="PF07676">
    <property type="entry name" value="PD40"/>
    <property type="match status" value="1"/>
</dbReference>
<sequence>MIYQRDGGEEADLRNEDFATALFRMDLPGRHVRQLTSWSLPVEGPDLSPARSGPTKDLIVFQVARPGSDGLDIATVPATCRSEADCTSRIRYVTDGTGRATSPSWSPDGRRIAFSFRTATTDLNGDVWTMRPDGSDRRRVSTSPTFDYGADWGPA</sequence>
<accession>A0ABS2A9D1</accession>
<feature type="region of interest" description="Disordered" evidence="1">
    <location>
        <begin position="134"/>
        <end position="155"/>
    </location>
</feature>
<evidence type="ECO:0000256" key="1">
    <source>
        <dbReference type="SAM" id="MobiDB-lite"/>
    </source>
</evidence>
<dbReference type="Gene3D" id="2.120.10.30">
    <property type="entry name" value="TolB, C-terminal domain"/>
    <property type="match status" value="1"/>
</dbReference>
<dbReference type="EMBL" id="JAENHP010000003">
    <property type="protein sequence ID" value="MBM2616442.1"/>
    <property type="molecule type" value="Genomic_DNA"/>
</dbReference>
<evidence type="ECO:0000313" key="3">
    <source>
        <dbReference type="Proteomes" id="UP000632138"/>
    </source>
</evidence>
<name>A0ABS2A9D1_9ACTN</name>
<organism evidence="2 3">
    <name type="scientific">Paractinoplanes ovalisporus</name>
    <dbReference type="NCBI Taxonomy" id="2810368"/>
    <lineage>
        <taxon>Bacteria</taxon>
        <taxon>Bacillati</taxon>
        <taxon>Actinomycetota</taxon>
        <taxon>Actinomycetes</taxon>
        <taxon>Micromonosporales</taxon>
        <taxon>Micromonosporaceae</taxon>
        <taxon>Paractinoplanes</taxon>
    </lineage>
</organism>
<comment type="caution">
    <text evidence="2">The sequence shown here is derived from an EMBL/GenBank/DDBJ whole genome shotgun (WGS) entry which is preliminary data.</text>
</comment>